<dbReference type="EMBL" id="JAHMHR010000002">
    <property type="protein sequence ID" value="KAK1700459.1"/>
    <property type="molecule type" value="Genomic_DNA"/>
</dbReference>
<organism evidence="2 3">
    <name type="scientific">Colletotrichum godetiae</name>
    <dbReference type="NCBI Taxonomy" id="1209918"/>
    <lineage>
        <taxon>Eukaryota</taxon>
        <taxon>Fungi</taxon>
        <taxon>Dikarya</taxon>
        <taxon>Ascomycota</taxon>
        <taxon>Pezizomycotina</taxon>
        <taxon>Sordariomycetes</taxon>
        <taxon>Hypocreomycetidae</taxon>
        <taxon>Glomerellales</taxon>
        <taxon>Glomerellaceae</taxon>
        <taxon>Colletotrichum</taxon>
        <taxon>Colletotrichum acutatum species complex</taxon>
    </lineage>
</organism>
<dbReference type="RefSeq" id="XP_060436216.1">
    <property type="nucleotide sequence ID" value="XM_060571576.1"/>
</dbReference>
<accession>A0AAJ0B0P3</accession>
<name>A0AAJ0B0P3_9PEZI</name>
<sequence length="111" mass="11069">MRTKPAAASMTGTLAGGISEPALIVAGTKGEEISNPELVELCIDVIMLHRNPCKTCDSRGVVRVPCPHGAAGQAQALSSQPVAEDSNNKPGPRGPTGPTGSGQGVAGAGCH</sequence>
<reference evidence="2" key="1">
    <citation type="submission" date="2021-06" db="EMBL/GenBank/DDBJ databases">
        <title>Comparative genomics, transcriptomics and evolutionary studies reveal genomic signatures of adaptation to plant cell wall in hemibiotrophic fungi.</title>
        <authorList>
            <consortium name="DOE Joint Genome Institute"/>
            <person name="Baroncelli R."/>
            <person name="Diaz J.F."/>
            <person name="Benocci T."/>
            <person name="Peng M."/>
            <person name="Battaglia E."/>
            <person name="Haridas S."/>
            <person name="Andreopoulos W."/>
            <person name="Labutti K."/>
            <person name="Pangilinan J."/>
            <person name="Floch G.L."/>
            <person name="Makela M.R."/>
            <person name="Henrissat B."/>
            <person name="Grigoriev I.V."/>
            <person name="Crouch J.A."/>
            <person name="De Vries R.P."/>
            <person name="Sukno S.A."/>
            <person name="Thon M.R."/>
        </authorList>
    </citation>
    <scope>NUCLEOTIDE SEQUENCE</scope>
    <source>
        <strain evidence="2">CBS 193.32</strain>
    </source>
</reference>
<keyword evidence="3" id="KW-1185">Reference proteome</keyword>
<comment type="caution">
    <text evidence="2">The sequence shown here is derived from an EMBL/GenBank/DDBJ whole genome shotgun (WGS) entry which is preliminary data.</text>
</comment>
<dbReference type="GeneID" id="85456102"/>
<evidence type="ECO:0000313" key="3">
    <source>
        <dbReference type="Proteomes" id="UP001224890"/>
    </source>
</evidence>
<evidence type="ECO:0000256" key="1">
    <source>
        <dbReference type="SAM" id="MobiDB-lite"/>
    </source>
</evidence>
<dbReference type="AlphaFoldDB" id="A0AAJ0B0P3"/>
<feature type="compositionally biased region" description="Gly residues" evidence="1">
    <location>
        <begin position="97"/>
        <end position="111"/>
    </location>
</feature>
<feature type="region of interest" description="Disordered" evidence="1">
    <location>
        <begin position="70"/>
        <end position="111"/>
    </location>
</feature>
<dbReference type="Proteomes" id="UP001224890">
    <property type="component" value="Unassembled WGS sequence"/>
</dbReference>
<protein>
    <submittedName>
        <fullName evidence="2">Uncharacterized protein</fullName>
    </submittedName>
</protein>
<gene>
    <name evidence="2" type="ORF">BDP55DRAFT_626034</name>
</gene>
<proteinExistence type="predicted"/>
<evidence type="ECO:0000313" key="2">
    <source>
        <dbReference type="EMBL" id="KAK1700459.1"/>
    </source>
</evidence>